<organism evidence="4 5">
    <name type="scientific">Puccinia striiformis f. sp. tritici PST-78</name>
    <dbReference type="NCBI Taxonomy" id="1165861"/>
    <lineage>
        <taxon>Eukaryota</taxon>
        <taxon>Fungi</taxon>
        <taxon>Dikarya</taxon>
        <taxon>Basidiomycota</taxon>
        <taxon>Pucciniomycotina</taxon>
        <taxon>Pucciniomycetes</taxon>
        <taxon>Pucciniales</taxon>
        <taxon>Pucciniaceae</taxon>
        <taxon>Puccinia</taxon>
    </lineage>
</organism>
<dbReference type="InterPro" id="IPR051938">
    <property type="entry name" value="Apopto_cytoskel_mod"/>
</dbReference>
<dbReference type="Proteomes" id="UP000054564">
    <property type="component" value="Unassembled WGS sequence"/>
</dbReference>
<dbReference type="OrthoDB" id="2500501at2759"/>
<dbReference type="PRINTS" id="PR00625">
    <property type="entry name" value="JDOMAIN"/>
</dbReference>
<feature type="domain" description="J" evidence="3">
    <location>
        <begin position="50"/>
        <end position="116"/>
    </location>
</feature>
<evidence type="ECO:0000313" key="4">
    <source>
        <dbReference type="EMBL" id="KNF05650.1"/>
    </source>
</evidence>
<comment type="caution">
    <text evidence="4">The sequence shown here is derived from an EMBL/GenBank/DDBJ whole genome shotgun (WGS) entry which is preliminary data.</text>
</comment>
<dbReference type="STRING" id="1165861.A0A0L0W302"/>
<dbReference type="PANTHER" id="PTHR44145">
    <property type="entry name" value="DNAJ HOMOLOG SUBFAMILY A MEMBER 3, MITOCHONDRIAL"/>
    <property type="match status" value="1"/>
</dbReference>
<dbReference type="AlphaFoldDB" id="A0A0L0W302"/>
<evidence type="ECO:0000256" key="2">
    <source>
        <dbReference type="SAM" id="MobiDB-lite"/>
    </source>
</evidence>
<feature type="region of interest" description="Disordered" evidence="2">
    <location>
        <begin position="151"/>
        <end position="230"/>
    </location>
</feature>
<protein>
    <recommendedName>
        <fullName evidence="3">J domain-containing protein</fullName>
    </recommendedName>
</protein>
<keyword evidence="5" id="KW-1185">Reference proteome</keyword>
<dbReference type="InterPro" id="IPR001623">
    <property type="entry name" value="DnaJ_domain"/>
</dbReference>
<reference evidence="5" key="1">
    <citation type="submission" date="2014-03" db="EMBL/GenBank/DDBJ databases">
        <title>The Genome Sequence of Puccinia striiformis f. sp. tritici PST-78.</title>
        <authorList>
            <consortium name="The Broad Institute Genome Sequencing Platform"/>
            <person name="Cuomo C."/>
            <person name="Hulbert S."/>
            <person name="Chen X."/>
            <person name="Walker B."/>
            <person name="Young S.K."/>
            <person name="Zeng Q."/>
            <person name="Gargeya S."/>
            <person name="Fitzgerald M."/>
            <person name="Haas B."/>
            <person name="Abouelleil A."/>
            <person name="Alvarado L."/>
            <person name="Arachchi H.M."/>
            <person name="Berlin A.M."/>
            <person name="Chapman S.B."/>
            <person name="Goldberg J."/>
            <person name="Griggs A."/>
            <person name="Gujja S."/>
            <person name="Hansen M."/>
            <person name="Howarth C."/>
            <person name="Imamovic A."/>
            <person name="Larimer J."/>
            <person name="McCowan C."/>
            <person name="Montmayeur A."/>
            <person name="Murphy C."/>
            <person name="Neiman D."/>
            <person name="Pearson M."/>
            <person name="Priest M."/>
            <person name="Roberts A."/>
            <person name="Saif S."/>
            <person name="Shea T."/>
            <person name="Sisk P."/>
            <person name="Sykes S."/>
            <person name="Wortman J."/>
            <person name="Nusbaum C."/>
            <person name="Birren B."/>
        </authorList>
    </citation>
    <scope>NUCLEOTIDE SEQUENCE [LARGE SCALE GENOMIC DNA]</scope>
    <source>
        <strain evidence="5">race PST-78</strain>
    </source>
</reference>
<dbReference type="PANTHER" id="PTHR44145:SF3">
    <property type="entry name" value="DNAJ HOMOLOG SUBFAMILY A MEMBER 3, MITOCHONDRIAL"/>
    <property type="match status" value="1"/>
</dbReference>
<feature type="compositionally biased region" description="Low complexity" evidence="2">
    <location>
        <begin position="151"/>
        <end position="165"/>
    </location>
</feature>
<evidence type="ECO:0000313" key="5">
    <source>
        <dbReference type="Proteomes" id="UP000054564"/>
    </source>
</evidence>
<keyword evidence="1" id="KW-0143">Chaperone</keyword>
<gene>
    <name evidence="4" type="ORF">PSTG_01053</name>
</gene>
<dbReference type="PROSITE" id="PS00636">
    <property type="entry name" value="DNAJ_1"/>
    <property type="match status" value="1"/>
</dbReference>
<dbReference type="Pfam" id="PF00226">
    <property type="entry name" value="DnaJ"/>
    <property type="match status" value="1"/>
</dbReference>
<dbReference type="PROSITE" id="PS50076">
    <property type="entry name" value="DNAJ_2"/>
    <property type="match status" value="1"/>
</dbReference>
<name>A0A0L0W302_9BASI</name>
<dbReference type="Gene3D" id="1.10.287.110">
    <property type="entry name" value="DnaJ domain"/>
    <property type="match status" value="1"/>
</dbReference>
<dbReference type="EMBL" id="AJIL01000006">
    <property type="protein sequence ID" value="KNF05650.1"/>
    <property type="molecule type" value="Genomic_DNA"/>
</dbReference>
<dbReference type="InterPro" id="IPR018253">
    <property type="entry name" value="DnaJ_domain_CS"/>
</dbReference>
<dbReference type="CDD" id="cd06257">
    <property type="entry name" value="DnaJ"/>
    <property type="match status" value="1"/>
</dbReference>
<sequence length="252" mass="28368">MKSSQISKQVGRWPHFSLNKKVPRTNRAPTIGHRKPPSFSTCAFCRQVENHYRTLGLHQAATARQIKTNFYELSRTHHPDMNPSGSANSGDRFKKISEAYSVLSDPVQRKQYDQTLTPSGMSMGGSDVGTTYAGMAGEYGTRNAERRANANYAWSTRGSRSSQFSRGRRDPLKSAQQPNDFSINLDRFERLARRRKPHSTPSSTPLHEPWLEPSPNNSSSRHPRPKVSPARQAAQMAIMLSLIIWVGSKLQF</sequence>
<evidence type="ECO:0000256" key="1">
    <source>
        <dbReference type="ARBA" id="ARBA00023186"/>
    </source>
</evidence>
<proteinExistence type="predicted"/>
<dbReference type="SMART" id="SM00271">
    <property type="entry name" value="DnaJ"/>
    <property type="match status" value="1"/>
</dbReference>
<dbReference type="SUPFAM" id="SSF46565">
    <property type="entry name" value="Chaperone J-domain"/>
    <property type="match status" value="1"/>
</dbReference>
<dbReference type="InterPro" id="IPR036869">
    <property type="entry name" value="J_dom_sf"/>
</dbReference>
<evidence type="ECO:0000259" key="3">
    <source>
        <dbReference type="PROSITE" id="PS50076"/>
    </source>
</evidence>
<accession>A0A0L0W302</accession>